<dbReference type="AlphaFoldDB" id="A0AAJ0BRV4"/>
<dbReference type="GO" id="GO:0004499">
    <property type="term" value="F:N,N-dimethylaniline monooxygenase activity"/>
    <property type="evidence" value="ECO:0007669"/>
    <property type="project" value="InterPro"/>
</dbReference>
<evidence type="ECO:0000313" key="6">
    <source>
        <dbReference type="EMBL" id="KAK1763105.1"/>
    </source>
</evidence>
<dbReference type="Proteomes" id="UP001244011">
    <property type="component" value="Unassembled WGS sequence"/>
</dbReference>
<dbReference type="InterPro" id="IPR020946">
    <property type="entry name" value="Flavin_mOase-like"/>
</dbReference>
<accession>A0AAJ0BRV4</accession>
<evidence type="ECO:0000256" key="2">
    <source>
        <dbReference type="ARBA" id="ARBA00022630"/>
    </source>
</evidence>
<dbReference type="RefSeq" id="XP_060279318.1">
    <property type="nucleotide sequence ID" value="XM_060431257.1"/>
</dbReference>
<dbReference type="GO" id="GO:0050660">
    <property type="term" value="F:flavin adenine dinucleotide binding"/>
    <property type="evidence" value="ECO:0007669"/>
    <property type="project" value="InterPro"/>
</dbReference>
<dbReference type="EMBL" id="MU839030">
    <property type="protein sequence ID" value="KAK1763105.1"/>
    <property type="molecule type" value="Genomic_DNA"/>
</dbReference>
<evidence type="ECO:0000256" key="3">
    <source>
        <dbReference type="ARBA" id="ARBA00022827"/>
    </source>
</evidence>
<organism evidence="6 7">
    <name type="scientific">Phialemonium atrogriseum</name>
    <dbReference type="NCBI Taxonomy" id="1093897"/>
    <lineage>
        <taxon>Eukaryota</taxon>
        <taxon>Fungi</taxon>
        <taxon>Dikarya</taxon>
        <taxon>Ascomycota</taxon>
        <taxon>Pezizomycotina</taxon>
        <taxon>Sordariomycetes</taxon>
        <taxon>Sordariomycetidae</taxon>
        <taxon>Cephalothecales</taxon>
        <taxon>Cephalothecaceae</taxon>
        <taxon>Phialemonium</taxon>
    </lineage>
</organism>
<dbReference type="GO" id="GO:0050661">
    <property type="term" value="F:NADP binding"/>
    <property type="evidence" value="ECO:0007669"/>
    <property type="project" value="InterPro"/>
</dbReference>
<protein>
    <recommendedName>
        <fullName evidence="8">FAD/NAD(P)-binding domain-containing protein</fullName>
    </recommendedName>
</protein>
<dbReference type="Pfam" id="PF00743">
    <property type="entry name" value="FMO-like"/>
    <property type="match status" value="1"/>
</dbReference>
<dbReference type="GeneID" id="85314444"/>
<dbReference type="InterPro" id="IPR051820">
    <property type="entry name" value="FAD-binding_MO"/>
</dbReference>
<keyword evidence="7" id="KW-1185">Reference proteome</keyword>
<evidence type="ECO:0008006" key="8">
    <source>
        <dbReference type="Google" id="ProtNLM"/>
    </source>
</evidence>
<name>A0AAJ0BRV4_9PEZI</name>
<evidence type="ECO:0000256" key="1">
    <source>
        <dbReference type="ARBA" id="ARBA00001974"/>
    </source>
</evidence>
<keyword evidence="3" id="KW-0274">FAD</keyword>
<comment type="cofactor">
    <cofactor evidence="1">
        <name>FAD</name>
        <dbReference type="ChEBI" id="CHEBI:57692"/>
    </cofactor>
</comment>
<keyword evidence="2" id="KW-0285">Flavoprotein</keyword>
<gene>
    <name evidence="6" type="ORF">QBC33DRAFT_581245</name>
</gene>
<keyword evidence="5" id="KW-0503">Monooxygenase</keyword>
<comment type="caution">
    <text evidence="6">The sequence shown here is derived from an EMBL/GenBank/DDBJ whole genome shotgun (WGS) entry which is preliminary data.</text>
</comment>
<reference evidence="6" key="1">
    <citation type="submission" date="2023-06" db="EMBL/GenBank/DDBJ databases">
        <title>Genome-scale phylogeny and comparative genomics of the fungal order Sordariales.</title>
        <authorList>
            <consortium name="Lawrence Berkeley National Laboratory"/>
            <person name="Hensen N."/>
            <person name="Bonometti L."/>
            <person name="Westerberg I."/>
            <person name="Brannstrom I.O."/>
            <person name="Guillou S."/>
            <person name="Cros-Aarteil S."/>
            <person name="Calhoun S."/>
            <person name="Haridas S."/>
            <person name="Kuo A."/>
            <person name="Mondo S."/>
            <person name="Pangilinan J."/>
            <person name="Riley R."/>
            <person name="Labutti K."/>
            <person name="Andreopoulos B."/>
            <person name="Lipzen A."/>
            <person name="Chen C."/>
            <person name="Yanf M."/>
            <person name="Daum C."/>
            <person name="Ng V."/>
            <person name="Clum A."/>
            <person name="Steindorff A."/>
            <person name="Ohm R."/>
            <person name="Martin F."/>
            <person name="Silar P."/>
            <person name="Natvig D."/>
            <person name="Lalanne C."/>
            <person name="Gautier V."/>
            <person name="Ament-Velasquez S.L."/>
            <person name="Kruys A."/>
            <person name="Hutchinson M.I."/>
            <person name="Powell A.J."/>
            <person name="Barry K."/>
            <person name="Miller A.N."/>
            <person name="Grigoriev I.V."/>
            <person name="Debuchy R."/>
            <person name="Gladieux P."/>
            <person name="Thoren M.H."/>
            <person name="Johannesson H."/>
        </authorList>
    </citation>
    <scope>NUCLEOTIDE SEQUENCE</scope>
    <source>
        <strain evidence="6">8032-3</strain>
    </source>
</reference>
<dbReference type="Gene3D" id="3.50.50.60">
    <property type="entry name" value="FAD/NAD(P)-binding domain"/>
    <property type="match status" value="1"/>
</dbReference>
<dbReference type="PANTHER" id="PTHR43872:SF1">
    <property type="entry name" value="MONOOXYGENASE, PUTATIVE (AFU_ORTHOLOGUE AFUA_8G02570)-RELATED"/>
    <property type="match status" value="1"/>
</dbReference>
<proteinExistence type="predicted"/>
<dbReference type="InterPro" id="IPR036188">
    <property type="entry name" value="FAD/NAD-bd_sf"/>
</dbReference>
<evidence type="ECO:0000313" key="7">
    <source>
        <dbReference type="Proteomes" id="UP001244011"/>
    </source>
</evidence>
<keyword evidence="4" id="KW-0560">Oxidoreductase</keyword>
<sequence>MDSYDIIIIGAGLSGINSAYRLQTELPGHSFLILESRDSIGGTWGFWKYPGVRSDSAMGVFGLSWYPWPHDTNMGDAHLIRDYIEDAAASRGIDSKIRFGHRVAGMSWSSEEQRWTLSVTASGPSGLDGAGKREFSLSAKWVINCGGYYNYEKPLPVVIPGIEKFKGEVVHPQFWGDEIDHAGKEIVVIGSGATAVTLLPALAETAASVTILQRSPSYVFSLDGKDSTITFLRRWLPSRWASTINWWRTMISEIFFVSVLANFPNLGRMLIRYATKKQLPPGLDVDKHFNPRYNPLDQRLCLCPDGNFFEALRKPHCDIVTDTIETVTETGILTTSGCTLKADMIVTATGLLMGLLGGLEVTIDGERVSERIAERYCWHSSMLEGIPNTGTVAGYTASTWTPGADAHVRMLIRVIKHMDRVGATSAVPFIDPERRKSFPQKPAVTNSSTYIVSAKDRLPIVADVGPWRNGKSWLADMWQLRFGSVTDGMRYTVPEGKAKGD</sequence>
<dbReference type="SUPFAM" id="SSF51905">
    <property type="entry name" value="FAD/NAD(P)-binding domain"/>
    <property type="match status" value="1"/>
</dbReference>
<evidence type="ECO:0000256" key="5">
    <source>
        <dbReference type="ARBA" id="ARBA00023033"/>
    </source>
</evidence>
<dbReference type="PANTHER" id="PTHR43872">
    <property type="entry name" value="MONOOXYGENASE, PUTATIVE (AFU_ORTHOLOGUE AFUA_8G02570)-RELATED"/>
    <property type="match status" value="1"/>
</dbReference>
<evidence type="ECO:0000256" key="4">
    <source>
        <dbReference type="ARBA" id="ARBA00023002"/>
    </source>
</evidence>